<dbReference type="EMBL" id="JDRY01000174">
    <property type="protein sequence ID" value="KGM93037.1"/>
    <property type="molecule type" value="Genomic_DNA"/>
</dbReference>
<accession>A0A0A0HWV6</accession>
<evidence type="ECO:0000313" key="3">
    <source>
        <dbReference type="Proteomes" id="UP000030014"/>
    </source>
</evidence>
<comment type="caution">
    <text evidence="2">The sequence shown here is derived from an EMBL/GenBank/DDBJ whole genome shotgun (WGS) entry which is preliminary data.</text>
</comment>
<protein>
    <submittedName>
        <fullName evidence="2">Uncharacterized protein</fullName>
    </submittedName>
</protein>
<dbReference type="Proteomes" id="UP000030014">
    <property type="component" value="Unassembled WGS sequence"/>
</dbReference>
<evidence type="ECO:0000256" key="1">
    <source>
        <dbReference type="SAM" id="MobiDB-lite"/>
    </source>
</evidence>
<dbReference type="RefSeq" id="WP_039260273.1">
    <property type="nucleotide sequence ID" value="NZ_JDRY01000174.1"/>
</dbReference>
<feature type="compositionally biased region" description="Low complexity" evidence="1">
    <location>
        <begin position="55"/>
        <end position="66"/>
    </location>
</feature>
<gene>
    <name evidence="2" type="ORF">Z955_16030</name>
</gene>
<feature type="compositionally biased region" description="Gly residues" evidence="1">
    <location>
        <begin position="80"/>
        <end position="96"/>
    </location>
</feature>
<name>A0A0A0HWV6_CLOBO</name>
<sequence>MNSKKKLALLITTTMLVASPLYGCRKPFSDYKNNPINEEKEEEEKNSHSGHINPGFFNNRNSNFNNGGSGGSSGKSWGTSGNGGSYSNGHGGSAIS</sequence>
<evidence type="ECO:0000313" key="2">
    <source>
        <dbReference type="EMBL" id="KGM93037.1"/>
    </source>
</evidence>
<proteinExistence type="predicted"/>
<feature type="region of interest" description="Disordered" evidence="1">
    <location>
        <begin position="23"/>
        <end position="96"/>
    </location>
</feature>
<organism evidence="2 3">
    <name type="scientific">Clostridium botulinum C/D str. DC5</name>
    <dbReference type="NCBI Taxonomy" id="1443128"/>
    <lineage>
        <taxon>Bacteria</taxon>
        <taxon>Bacillati</taxon>
        <taxon>Bacillota</taxon>
        <taxon>Clostridia</taxon>
        <taxon>Eubacteriales</taxon>
        <taxon>Clostridiaceae</taxon>
        <taxon>Clostridium</taxon>
    </lineage>
</organism>
<reference evidence="2 3" key="1">
    <citation type="submission" date="2014-01" db="EMBL/GenBank/DDBJ databases">
        <title>Plasmidome dynamics in the species complex Clostridium novyi sensu lato converts strains of independent lineages into distinctly different pathogens.</title>
        <authorList>
            <person name="Skarin H."/>
            <person name="Segerman B."/>
        </authorList>
    </citation>
    <scope>NUCLEOTIDE SEQUENCE [LARGE SCALE GENOMIC DNA]</scope>
    <source>
        <strain evidence="2 3">DC5</strain>
    </source>
</reference>
<dbReference type="AlphaFoldDB" id="A0A0A0HWV6"/>